<sequence length="387" mass="42805">MRIETAMHRLKNLGRLAGAIATVTMLVPYPASAQQPSEQAQLFSLVSQAEWLDRKCDAFTPEGQFVYREMRRRLMLGRLDSEYDQLLARVAPNFTAPCGDLPRREALGEIRDYFNRQGEFMLALHHFLPADTACKGARDTAHLRPRAARAWQALSARGGDAPSAEVMASQAEILEDHCQQAAQSPVSFMAPGAHLGTFMAQDMEAIYAKPAAYRGTIVLRYLHDGEAPDFDKMTGFRDPDETRGEDMVAAGAMTLEGGFELAVLTDSRLVLTAAKGEYDAHPVPARAFLMAGATSYEGSRVPGPAGSTSARFVFDRADSAALLASSTGPETVTIRLLDETGAERFAEKEYEVRRRRGREIVFEKRKAIVPVEPFRMALEYHRAPRFD</sequence>
<evidence type="ECO:0000313" key="1">
    <source>
        <dbReference type="EMBL" id="ALE15419.1"/>
    </source>
</evidence>
<keyword evidence="2" id="KW-1185">Reference proteome</keyword>
<accession>A0A0M5KZT9</accession>
<gene>
    <name evidence="1" type="ORF">AMC99_00103</name>
</gene>
<dbReference type="STRING" id="361183.AMC99_00103"/>
<dbReference type="EMBL" id="CP012669">
    <property type="protein sequence ID" value="ALE15419.1"/>
    <property type="molecule type" value="Genomic_DNA"/>
</dbReference>
<organism evidence="1 2">
    <name type="scientific">Altererythrobacter epoxidivorans</name>
    <dbReference type="NCBI Taxonomy" id="361183"/>
    <lineage>
        <taxon>Bacteria</taxon>
        <taxon>Pseudomonadati</taxon>
        <taxon>Pseudomonadota</taxon>
        <taxon>Alphaproteobacteria</taxon>
        <taxon>Sphingomonadales</taxon>
        <taxon>Erythrobacteraceae</taxon>
        <taxon>Altererythrobacter</taxon>
    </lineage>
</organism>
<evidence type="ECO:0000313" key="2">
    <source>
        <dbReference type="Proteomes" id="UP000057938"/>
    </source>
</evidence>
<dbReference type="AlphaFoldDB" id="A0A0M5KZT9"/>
<dbReference type="KEGG" id="aep:AMC99_00103"/>
<dbReference type="PATRIC" id="fig|361183.4.peg.108"/>
<reference evidence="1 2" key="1">
    <citation type="submission" date="2015-09" db="EMBL/GenBank/DDBJ databases">
        <title>Complete genome sequence of a benzo[a]pyrene-degrading bacterium Altererythrobacter epoxidivorans CGMCC 1.7731T.</title>
        <authorList>
            <person name="Li Z."/>
            <person name="Cheng H."/>
            <person name="Huo Y."/>
            <person name="Xu X."/>
        </authorList>
    </citation>
    <scope>NUCLEOTIDE SEQUENCE [LARGE SCALE GENOMIC DNA]</scope>
    <source>
        <strain evidence="1 2">CGMCC 1.7731</strain>
    </source>
</reference>
<name>A0A0M5KZT9_9SPHN</name>
<proteinExistence type="predicted"/>
<dbReference type="Proteomes" id="UP000057938">
    <property type="component" value="Chromosome"/>
</dbReference>
<protein>
    <submittedName>
        <fullName evidence="1">Uncharacterized protein</fullName>
    </submittedName>
</protein>